<dbReference type="GO" id="GO:0016787">
    <property type="term" value="F:hydrolase activity"/>
    <property type="evidence" value="ECO:0007669"/>
    <property type="project" value="UniProtKB-KW"/>
</dbReference>
<organism evidence="4 5">
    <name type="scientific">Candidatus Desulfolinea nitratireducens</name>
    <dbReference type="NCBI Taxonomy" id="2841698"/>
    <lineage>
        <taxon>Bacteria</taxon>
        <taxon>Bacillati</taxon>
        <taxon>Chloroflexota</taxon>
        <taxon>Anaerolineae</taxon>
        <taxon>Anaerolineales</taxon>
        <taxon>Anaerolineales incertae sedis</taxon>
        <taxon>Candidatus Desulfolinea</taxon>
    </lineage>
</organism>
<dbReference type="AlphaFoldDB" id="A0A8J6TF74"/>
<name>A0A8J6TF74_9CHLR</name>
<proteinExistence type="predicted"/>
<evidence type="ECO:0000313" key="4">
    <source>
        <dbReference type="EMBL" id="MBC8336041.1"/>
    </source>
</evidence>
<dbReference type="SUPFAM" id="SSF52980">
    <property type="entry name" value="Restriction endonuclease-like"/>
    <property type="match status" value="1"/>
</dbReference>
<evidence type="ECO:0000313" key="5">
    <source>
        <dbReference type="Proteomes" id="UP000614469"/>
    </source>
</evidence>
<dbReference type="CDD" id="cd22323">
    <property type="entry name" value="EcoRV-like"/>
    <property type="match status" value="1"/>
</dbReference>
<dbReference type="EMBL" id="JACNJN010000137">
    <property type="protein sequence ID" value="MBC8336041.1"/>
    <property type="molecule type" value="Genomic_DNA"/>
</dbReference>
<keyword evidence="1" id="KW-0540">Nuclease</keyword>
<evidence type="ECO:0000256" key="3">
    <source>
        <dbReference type="ARBA" id="ARBA00022801"/>
    </source>
</evidence>
<evidence type="ECO:0000256" key="2">
    <source>
        <dbReference type="ARBA" id="ARBA00022759"/>
    </source>
</evidence>
<dbReference type="GO" id="GO:0004519">
    <property type="term" value="F:endonuclease activity"/>
    <property type="evidence" value="ECO:0007669"/>
    <property type="project" value="UniProtKB-KW"/>
</dbReference>
<accession>A0A8J6TF74</accession>
<protein>
    <submittedName>
        <fullName evidence="4">EcoRV family type II restriction endonuclease</fullName>
    </submittedName>
</protein>
<dbReference type="Gene3D" id="3.40.600.10">
    <property type="entry name" value="DNA mismatch repair MutH/Restriction endonuclease, type II"/>
    <property type="match status" value="1"/>
</dbReference>
<dbReference type="Pfam" id="PF09233">
    <property type="entry name" value="Endonuc-EcoRV"/>
    <property type="match status" value="1"/>
</dbReference>
<gene>
    <name evidence="4" type="ORF">H8E29_12305</name>
</gene>
<dbReference type="InterPro" id="IPR037057">
    <property type="entry name" value="DNA_rep_MutH/T2_RE_sf"/>
</dbReference>
<keyword evidence="2 4" id="KW-0255">Endonuclease</keyword>
<dbReference type="Proteomes" id="UP000614469">
    <property type="component" value="Unassembled WGS sequence"/>
</dbReference>
<keyword evidence="3" id="KW-0378">Hydrolase</keyword>
<sequence>MSKVKNDFYQELKTFVKTLENHISTEDGQWTIKGFIDTYKNIYSISSDTKVVSKILEIHLFPQIIAFAEAIGYAVVLPEYQNYYPDLSFINKRNETIKFAVDLKTTYRLEDYPGFCNGFTLGSHGEYFTNRQSTKNVQFPYGDYLGHFSLGIIYSRTSGTHSAETQTHRLSELQSITSVIGDFQFFVAEKWRIASDKSGSGNTANIGSIAKIEDVLAGKGVFSKLGEEWFDDYWMNYGKITKKDKDGKTRKITTLTDFVEYRGGDTSLVVPKARKLKPKKKKNG</sequence>
<comment type="caution">
    <text evidence="4">The sequence shown here is derived from an EMBL/GenBank/DDBJ whole genome shotgun (WGS) entry which is preliminary data.</text>
</comment>
<dbReference type="InterPro" id="IPR015314">
    <property type="entry name" value="Restrct_endonuc_II_EcoRV"/>
</dbReference>
<dbReference type="GO" id="GO:0003677">
    <property type="term" value="F:DNA binding"/>
    <property type="evidence" value="ECO:0007669"/>
    <property type="project" value="InterPro"/>
</dbReference>
<evidence type="ECO:0000256" key="1">
    <source>
        <dbReference type="ARBA" id="ARBA00022722"/>
    </source>
</evidence>
<reference evidence="4 5" key="1">
    <citation type="submission" date="2020-08" db="EMBL/GenBank/DDBJ databases">
        <title>Bridging the membrane lipid divide: bacteria of the FCB group superphylum have the potential to synthesize archaeal ether lipids.</title>
        <authorList>
            <person name="Villanueva L."/>
            <person name="Von Meijenfeldt F.A.B."/>
            <person name="Westbye A.B."/>
            <person name="Yadav S."/>
            <person name="Hopmans E.C."/>
            <person name="Dutilh B.E."/>
            <person name="Sinninghe Damste J.S."/>
        </authorList>
    </citation>
    <scope>NUCLEOTIDE SEQUENCE [LARGE SCALE GENOMIC DNA]</scope>
    <source>
        <strain evidence="4">NIOZ-UU36</strain>
    </source>
</reference>
<dbReference type="InterPro" id="IPR011335">
    <property type="entry name" value="Restrct_endonuc-II-like"/>
</dbReference>